<reference evidence="1" key="2">
    <citation type="submission" date="2021-02" db="EMBL/GenBank/DDBJ databases">
        <authorList>
            <person name="Kimball J.A."/>
            <person name="Haas M.W."/>
            <person name="Macchietto M."/>
            <person name="Kono T."/>
            <person name="Duquette J."/>
            <person name="Shao M."/>
        </authorList>
    </citation>
    <scope>NUCLEOTIDE SEQUENCE</scope>
    <source>
        <tissue evidence="1">Fresh leaf tissue</tissue>
    </source>
</reference>
<keyword evidence="2" id="KW-1185">Reference proteome</keyword>
<dbReference type="EMBL" id="JAAALK010000288">
    <property type="protein sequence ID" value="KAG8054766.1"/>
    <property type="molecule type" value="Genomic_DNA"/>
</dbReference>
<organism evidence="1 2">
    <name type="scientific">Zizania palustris</name>
    <name type="common">Northern wild rice</name>
    <dbReference type="NCBI Taxonomy" id="103762"/>
    <lineage>
        <taxon>Eukaryota</taxon>
        <taxon>Viridiplantae</taxon>
        <taxon>Streptophyta</taxon>
        <taxon>Embryophyta</taxon>
        <taxon>Tracheophyta</taxon>
        <taxon>Spermatophyta</taxon>
        <taxon>Magnoliopsida</taxon>
        <taxon>Liliopsida</taxon>
        <taxon>Poales</taxon>
        <taxon>Poaceae</taxon>
        <taxon>BOP clade</taxon>
        <taxon>Oryzoideae</taxon>
        <taxon>Oryzeae</taxon>
        <taxon>Zizaniinae</taxon>
        <taxon>Zizania</taxon>
    </lineage>
</organism>
<sequence>MKSLNRSFKAQMSIYFPPKETDIFMGWLEHCIQLIIFNTRLLPDILDEVSISSLPWISRKPSVIFMCRHFKNGYVDCREPVTSTIITSYPILCCFVFDV</sequence>
<protein>
    <submittedName>
        <fullName evidence="1">Uncharacterized protein</fullName>
    </submittedName>
</protein>
<gene>
    <name evidence="1" type="ORF">GUJ93_ZPchr0001g31828</name>
</gene>
<accession>A0A8J5VCW6</accession>
<comment type="caution">
    <text evidence="1">The sequence shown here is derived from an EMBL/GenBank/DDBJ whole genome shotgun (WGS) entry which is preliminary data.</text>
</comment>
<evidence type="ECO:0000313" key="2">
    <source>
        <dbReference type="Proteomes" id="UP000729402"/>
    </source>
</evidence>
<proteinExistence type="predicted"/>
<dbReference type="AlphaFoldDB" id="A0A8J5VCW6"/>
<dbReference type="Proteomes" id="UP000729402">
    <property type="component" value="Unassembled WGS sequence"/>
</dbReference>
<evidence type="ECO:0000313" key="1">
    <source>
        <dbReference type="EMBL" id="KAG8054766.1"/>
    </source>
</evidence>
<reference evidence="1" key="1">
    <citation type="journal article" date="2021" name="bioRxiv">
        <title>Whole Genome Assembly and Annotation of Northern Wild Rice, Zizania palustris L., Supports a Whole Genome Duplication in the Zizania Genus.</title>
        <authorList>
            <person name="Haas M."/>
            <person name="Kono T."/>
            <person name="Macchietto M."/>
            <person name="Millas R."/>
            <person name="McGilp L."/>
            <person name="Shao M."/>
            <person name="Duquette J."/>
            <person name="Hirsch C.N."/>
            <person name="Kimball J."/>
        </authorList>
    </citation>
    <scope>NUCLEOTIDE SEQUENCE</scope>
    <source>
        <tissue evidence="1">Fresh leaf tissue</tissue>
    </source>
</reference>
<name>A0A8J5VCW6_ZIZPA</name>